<sequence length="126" mass="14844">MPSHSPYSPSETYRIANSYKTRVMKLDTRRVLLETQAAVLDLQITEQQALCAVLKNVDQERYVIFVRSLKYLREMEKGVKEELKNLRLQLGHQCEILKRRISMVKEKKGVFPLSNIFNRAEFNKEK</sequence>
<comment type="caution">
    <text evidence="1">The sequence shown here is derived from an EMBL/GenBank/DDBJ whole genome shotgun (WGS) entry which is preliminary data.</text>
</comment>
<dbReference type="Proteomes" id="UP000483820">
    <property type="component" value="Chromosome II"/>
</dbReference>
<name>A0A6A5HEJ6_CAERE</name>
<dbReference type="KEGG" id="crq:GCK72_006154"/>
<dbReference type="GeneID" id="9811062"/>
<reference evidence="1 2" key="1">
    <citation type="submission" date="2019-12" db="EMBL/GenBank/DDBJ databases">
        <title>Chromosome-level assembly of the Caenorhabditis remanei genome.</title>
        <authorList>
            <person name="Teterina A.A."/>
            <person name="Willis J.H."/>
            <person name="Phillips P.C."/>
        </authorList>
    </citation>
    <scope>NUCLEOTIDE SEQUENCE [LARGE SCALE GENOMIC DNA]</scope>
    <source>
        <strain evidence="1 2">PX506</strain>
        <tissue evidence="1">Whole organism</tissue>
    </source>
</reference>
<dbReference type="CTD" id="9811062"/>
<proteinExistence type="predicted"/>
<dbReference type="RefSeq" id="XP_053589696.1">
    <property type="nucleotide sequence ID" value="XM_053725502.1"/>
</dbReference>
<gene>
    <name evidence="1" type="ORF">GCK72_006154</name>
</gene>
<dbReference type="EMBL" id="WUAV01000002">
    <property type="protein sequence ID" value="KAF1766198.1"/>
    <property type="molecule type" value="Genomic_DNA"/>
</dbReference>
<dbReference type="AlphaFoldDB" id="A0A6A5HEJ6"/>
<organism evidence="1 2">
    <name type="scientific">Caenorhabditis remanei</name>
    <name type="common">Caenorhabditis vulgaris</name>
    <dbReference type="NCBI Taxonomy" id="31234"/>
    <lineage>
        <taxon>Eukaryota</taxon>
        <taxon>Metazoa</taxon>
        <taxon>Ecdysozoa</taxon>
        <taxon>Nematoda</taxon>
        <taxon>Chromadorea</taxon>
        <taxon>Rhabditida</taxon>
        <taxon>Rhabditina</taxon>
        <taxon>Rhabditomorpha</taxon>
        <taxon>Rhabditoidea</taxon>
        <taxon>Rhabditidae</taxon>
        <taxon>Peloderinae</taxon>
        <taxon>Caenorhabditis</taxon>
    </lineage>
</organism>
<accession>A0A6A5HEJ6</accession>
<evidence type="ECO:0000313" key="1">
    <source>
        <dbReference type="EMBL" id="KAF1766198.1"/>
    </source>
</evidence>
<protein>
    <submittedName>
        <fullName evidence="1">Uncharacterized protein</fullName>
    </submittedName>
</protein>
<evidence type="ECO:0000313" key="2">
    <source>
        <dbReference type="Proteomes" id="UP000483820"/>
    </source>
</evidence>